<dbReference type="Proteomes" id="UP000054928">
    <property type="component" value="Unassembled WGS sequence"/>
</dbReference>
<sequence length="951" mass="113593">MRGNEVDVLSSETSKKSTSEYDAMYHVRLIHEWSPAKMSPSLDISAVSSFYGLQLELHGSHNDQQDSKLLQNDTQSVSTSISVLLNFELPPSSTLLESLEKMTGPFDVIVRSKIPISNVNEDVQAAIQQMSIVQIENILVGINGDHLFDDPKATGADIYRRLVIVASRASLASPFELTMRRHDLALISSKIVPFAQRKDVQEAQMAQLAKLAAQDAALPSAIRFKKLFLIQQLDYEREHYLVPHVGLPLQKLHASLMDTCQWQIYEFSKTSWYFHAPTLRLCAEHPFRSHPEAQELIRRVQEQFQLAVRKLQRKTRSHQRRKRFLSIMQSEKRQLETKQSEQKLHSVVLRIQRRFRAFRCRKQIFAIIQDGKRRKEEQQQQQNEEREAEKRQLEQMELEQQRMKQEEEMRKLEQIQMEQQEREEKKQQLETIKLDQQRLQQEREEEIRQLEKIKLEQHRLQQEREEEKRKIEQFQMEQQERDEKKQQMEKVEMELQRLQQEREEDRQELKKMKLEQLRLQQEEDEEKQQLDKIKVEQQQLQEERGVEMQQLEKIKLEQQRLQQRLQQERKKDIWQLDQIKLEQQRLQQEREEEKQRLEEIKQWQQRLQQRLQQERDEEKQQLDQIKVEQQRLHQGRDEEKQQLEQIKVEQQRLQQGRDEEKRLLEQIKVEQLRLQQGREEEAQRLENIKLEQRRLQQVLDEVSVDFKRVKFSETASGCLENSFFDVKEEQRRLQERLIRLEIDVENHSKKKCYKENETQTSARQGYNEEQDSKMPKLAELVQKSICCDRLNDNVRGQVAETGNDVEWQNYLTLIKESIKNKRHLPDKNRCTQYASGSDEKFSTASSRVQMPRNPFFYASDEWRQCFPWQQKSFFAPGPRMETPPSSVGQPWRKSGALPFTSSQTILEAAHNRYGQHQYSGPIRTMGNDISCAQNLTKTNTTAKLPYIIRRY</sequence>
<feature type="region of interest" description="Disordered" evidence="1">
    <location>
        <begin position="371"/>
        <end position="419"/>
    </location>
</feature>
<name>A0A0P1ACW3_PLAHL</name>
<dbReference type="STRING" id="4781.A0A0P1ACW3"/>
<evidence type="ECO:0000256" key="1">
    <source>
        <dbReference type="SAM" id="MobiDB-lite"/>
    </source>
</evidence>
<keyword evidence="3" id="KW-1185">Reference proteome</keyword>
<feature type="region of interest" description="Disordered" evidence="1">
    <location>
        <begin position="464"/>
        <end position="503"/>
    </location>
</feature>
<dbReference type="OrthoDB" id="165427at2759"/>
<protein>
    <submittedName>
        <fullName evidence="2">IQ motif, EF-hand binding site</fullName>
    </submittedName>
</protein>
<dbReference type="EMBL" id="CCYD01000321">
    <property type="protein sequence ID" value="CEG38375.1"/>
    <property type="molecule type" value="Genomic_DNA"/>
</dbReference>
<proteinExistence type="predicted"/>
<organism evidence="2 3">
    <name type="scientific">Plasmopara halstedii</name>
    <name type="common">Downy mildew of sunflower</name>
    <dbReference type="NCBI Taxonomy" id="4781"/>
    <lineage>
        <taxon>Eukaryota</taxon>
        <taxon>Sar</taxon>
        <taxon>Stramenopiles</taxon>
        <taxon>Oomycota</taxon>
        <taxon>Peronosporomycetes</taxon>
        <taxon>Peronosporales</taxon>
        <taxon>Peronosporaceae</taxon>
        <taxon>Plasmopara</taxon>
    </lineage>
</organism>
<dbReference type="RefSeq" id="XP_024574744.1">
    <property type="nucleotide sequence ID" value="XM_024723805.1"/>
</dbReference>
<evidence type="ECO:0000313" key="2">
    <source>
        <dbReference type="EMBL" id="CEG38375.1"/>
    </source>
</evidence>
<dbReference type="PROSITE" id="PS50096">
    <property type="entry name" value="IQ"/>
    <property type="match status" value="1"/>
</dbReference>
<reference evidence="3" key="1">
    <citation type="submission" date="2014-09" db="EMBL/GenBank/DDBJ databases">
        <authorList>
            <person name="Sharma Rahul"/>
            <person name="Thines Marco"/>
        </authorList>
    </citation>
    <scope>NUCLEOTIDE SEQUENCE [LARGE SCALE GENOMIC DNA]</scope>
</reference>
<dbReference type="GeneID" id="36403509"/>
<evidence type="ECO:0000313" key="3">
    <source>
        <dbReference type="Proteomes" id="UP000054928"/>
    </source>
</evidence>
<accession>A0A0P1ACW3</accession>
<dbReference type="AlphaFoldDB" id="A0A0P1ACW3"/>